<keyword evidence="3" id="KW-1185">Reference proteome</keyword>
<proteinExistence type="predicted"/>
<dbReference type="Proteomes" id="UP000271974">
    <property type="component" value="Unassembled WGS sequence"/>
</dbReference>
<reference evidence="2 3" key="1">
    <citation type="submission" date="2019-01" db="EMBL/GenBank/DDBJ databases">
        <title>A draft genome assembly of the solar-powered sea slug Elysia chlorotica.</title>
        <authorList>
            <person name="Cai H."/>
            <person name="Li Q."/>
            <person name="Fang X."/>
            <person name="Li J."/>
            <person name="Curtis N.E."/>
            <person name="Altenburger A."/>
            <person name="Shibata T."/>
            <person name="Feng M."/>
            <person name="Maeda T."/>
            <person name="Schwartz J.A."/>
            <person name="Shigenobu S."/>
            <person name="Lundholm N."/>
            <person name="Nishiyama T."/>
            <person name="Yang H."/>
            <person name="Hasebe M."/>
            <person name="Li S."/>
            <person name="Pierce S.K."/>
            <person name="Wang J."/>
        </authorList>
    </citation>
    <scope>NUCLEOTIDE SEQUENCE [LARGE SCALE GENOMIC DNA]</scope>
    <source>
        <strain evidence="2">EC2010</strain>
        <tissue evidence="2">Whole organism of an adult</tissue>
    </source>
</reference>
<protein>
    <submittedName>
        <fullName evidence="2">Uncharacterized protein</fullName>
    </submittedName>
</protein>
<gene>
    <name evidence="2" type="ORF">EGW08_022851</name>
</gene>
<dbReference type="EMBL" id="RQTK01001700">
    <property type="protein sequence ID" value="RUS69388.1"/>
    <property type="molecule type" value="Genomic_DNA"/>
</dbReference>
<name>A0A433SJU1_ELYCH</name>
<accession>A0A433SJU1</accession>
<organism evidence="2 3">
    <name type="scientific">Elysia chlorotica</name>
    <name type="common">Eastern emerald elysia</name>
    <name type="synonym">Sea slug</name>
    <dbReference type="NCBI Taxonomy" id="188477"/>
    <lineage>
        <taxon>Eukaryota</taxon>
        <taxon>Metazoa</taxon>
        <taxon>Spiralia</taxon>
        <taxon>Lophotrochozoa</taxon>
        <taxon>Mollusca</taxon>
        <taxon>Gastropoda</taxon>
        <taxon>Heterobranchia</taxon>
        <taxon>Euthyneura</taxon>
        <taxon>Panpulmonata</taxon>
        <taxon>Sacoglossa</taxon>
        <taxon>Placobranchoidea</taxon>
        <taxon>Plakobranchidae</taxon>
        <taxon>Elysia</taxon>
    </lineage>
</organism>
<evidence type="ECO:0000256" key="1">
    <source>
        <dbReference type="SAM" id="MobiDB-lite"/>
    </source>
</evidence>
<evidence type="ECO:0000313" key="3">
    <source>
        <dbReference type="Proteomes" id="UP000271974"/>
    </source>
</evidence>
<feature type="compositionally biased region" description="Basic and acidic residues" evidence="1">
    <location>
        <begin position="1"/>
        <end position="17"/>
    </location>
</feature>
<dbReference type="AlphaFoldDB" id="A0A433SJU1"/>
<sequence length="277" mass="31056">MMYLHDKNDYSPEDKGTVADGPDAIKKPFVAELSAADDTAPCLTEMGPYAKLNNVRKGLNLGPSARKNARKGGTDPAVCFSTEMGPYAKLNNVRDGLNLGPSARKFFPGRELLCDFISKKSSVIRQYYFQNNIFDLLFCKQGHKINLCGRHTLYKSSYSQPTRRRWPDVRTNWYGNPTRLFLAHTGFLSCAVQQGFLFAIAVSSPTPQTGYKYRETEPDTRPPAWRVNLGSFLNLRLVTPAVVSGQSSQLLFGSLRVQYPFWAPHFSPTGWVGVRIM</sequence>
<comment type="caution">
    <text evidence="2">The sequence shown here is derived from an EMBL/GenBank/DDBJ whole genome shotgun (WGS) entry which is preliminary data.</text>
</comment>
<feature type="region of interest" description="Disordered" evidence="1">
    <location>
        <begin position="1"/>
        <end position="21"/>
    </location>
</feature>
<evidence type="ECO:0000313" key="2">
    <source>
        <dbReference type="EMBL" id="RUS69388.1"/>
    </source>
</evidence>